<evidence type="ECO:0000313" key="10">
    <source>
        <dbReference type="EMBL" id="EQD53484.1"/>
    </source>
</evidence>
<dbReference type="InterPro" id="IPR036942">
    <property type="entry name" value="Beta-barrel_TonB_sf"/>
</dbReference>
<dbReference type="InterPro" id="IPR010917">
    <property type="entry name" value="TonB_rcpt_CS"/>
</dbReference>
<evidence type="ECO:0000256" key="8">
    <source>
        <dbReference type="ARBA" id="ARBA00023237"/>
    </source>
</evidence>
<dbReference type="GO" id="GO:0015344">
    <property type="term" value="F:siderophore uptake transmembrane transporter activity"/>
    <property type="evidence" value="ECO:0007669"/>
    <property type="project" value="TreeGrafter"/>
</dbReference>
<evidence type="ECO:0000256" key="2">
    <source>
        <dbReference type="ARBA" id="ARBA00022448"/>
    </source>
</evidence>
<protein>
    <submittedName>
        <fullName evidence="10">TonB-dependent receptor</fullName>
    </submittedName>
</protein>
<dbReference type="Gene3D" id="2.40.170.20">
    <property type="entry name" value="TonB-dependent receptor, beta-barrel domain"/>
    <property type="match status" value="1"/>
</dbReference>
<evidence type="ECO:0000256" key="4">
    <source>
        <dbReference type="ARBA" id="ARBA00022729"/>
    </source>
</evidence>
<evidence type="ECO:0000256" key="1">
    <source>
        <dbReference type="ARBA" id="ARBA00004571"/>
    </source>
</evidence>
<feature type="domain" description="TonB-dependent receptor-like beta-barrel" evidence="9">
    <location>
        <begin position="5"/>
        <end position="319"/>
    </location>
</feature>
<evidence type="ECO:0000256" key="5">
    <source>
        <dbReference type="ARBA" id="ARBA00023077"/>
    </source>
</evidence>
<keyword evidence="5" id="KW-0798">TonB box</keyword>
<evidence type="ECO:0000256" key="7">
    <source>
        <dbReference type="ARBA" id="ARBA00023170"/>
    </source>
</evidence>
<dbReference type="PANTHER" id="PTHR30069:SF29">
    <property type="entry name" value="HEMOGLOBIN AND HEMOGLOBIN-HAPTOGLOBIN-BINDING PROTEIN 1-RELATED"/>
    <property type="match status" value="1"/>
</dbReference>
<gene>
    <name evidence="10" type="ORF">B1A_12366</name>
</gene>
<comment type="caution">
    <text evidence="10">The sequence shown here is derived from an EMBL/GenBank/DDBJ whole genome shotgun (WGS) entry which is preliminary data.</text>
</comment>
<sequence>MTWNVTDLAAFLQDAISPIASLTITPGIRVVNFHTDYYPYGPTYFQLSDILSNPTPSNPTGLGLFSGHDQGELPATQTNYNETEPSVSARWQPLHWLALYANWATAYRLPQVGGGGGLYQSEPVGGNILQKSLEYQAGFKLYWPAIGQFQRVLVNVNYYHDHLSNQIIGVNSSAGDFLGLGTGDSVYHGVNFSAEANWHALKLFTNLNIESAYFNSYAFAPPTGGATDYSGLPVSDTPNKTFNIGAYWTYNFSDGLAIKPRAWYQYVGPQYVFNNNTGAPSNTQIAGYGVLNFALATTLPTSWYRSAAKSVKVKLEVMNALDKQYNAFEYISAGGLYGTSSAGYALAYAGAPRAVYVTLSARF</sequence>
<dbReference type="SUPFAM" id="SSF56935">
    <property type="entry name" value="Porins"/>
    <property type="match status" value="1"/>
</dbReference>
<dbReference type="AlphaFoldDB" id="T1BJQ9"/>
<dbReference type="GO" id="GO:0044718">
    <property type="term" value="P:siderophore transmembrane transport"/>
    <property type="evidence" value="ECO:0007669"/>
    <property type="project" value="TreeGrafter"/>
</dbReference>
<proteinExistence type="predicted"/>
<dbReference type="Pfam" id="PF00593">
    <property type="entry name" value="TonB_dep_Rec_b-barrel"/>
    <property type="match status" value="1"/>
</dbReference>
<reference evidence="10" key="1">
    <citation type="submission" date="2013-08" db="EMBL/GenBank/DDBJ databases">
        <authorList>
            <person name="Mendez C."/>
            <person name="Richter M."/>
            <person name="Ferrer M."/>
            <person name="Sanchez J."/>
        </authorList>
    </citation>
    <scope>NUCLEOTIDE SEQUENCE</scope>
</reference>
<name>T1BJQ9_9ZZZZ</name>
<dbReference type="PANTHER" id="PTHR30069">
    <property type="entry name" value="TONB-DEPENDENT OUTER MEMBRANE RECEPTOR"/>
    <property type="match status" value="1"/>
</dbReference>
<keyword evidence="8" id="KW-0998">Cell outer membrane</keyword>
<evidence type="ECO:0000256" key="6">
    <source>
        <dbReference type="ARBA" id="ARBA00023136"/>
    </source>
</evidence>
<keyword evidence="2" id="KW-0813">Transport</keyword>
<dbReference type="InterPro" id="IPR000531">
    <property type="entry name" value="Beta-barrel_TonB"/>
</dbReference>
<keyword evidence="6" id="KW-0472">Membrane</keyword>
<dbReference type="PROSITE" id="PS01156">
    <property type="entry name" value="TONB_DEPENDENT_REC_2"/>
    <property type="match status" value="1"/>
</dbReference>
<accession>T1BJQ9</accession>
<comment type="subcellular location">
    <subcellularLocation>
        <location evidence="1">Cell outer membrane</location>
        <topology evidence="1">Multi-pass membrane protein</topology>
    </subcellularLocation>
</comment>
<keyword evidence="4" id="KW-0732">Signal</keyword>
<evidence type="ECO:0000256" key="3">
    <source>
        <dbReference type="ARBA" id="ARBA00022692"/>
    </source>
</evidence>
<dbReference type="InterPro" id="IPR039426">
    <property type="entry name" value="TonB-dep_rcpt-like"/>
</dbReference>
<organism evidence="10">
    <name type="scientific">mine drainage metagenome</name>
    <dbReference type="NCBI Taxonomy" id="410659"/>
    <lineage>
        <taxon>unclassified sequences</taxon>
        <taxon>metagenomes</taxon>
        <taxon>ecological metagenomes</taxon>
    </lineage>
</organism>
<dbReference type="PROSITE" id="PS52016">
    <property type="entry name" value="TONB_DEPENDENT_REC_3"/>
    <property type="match status" value="1"/>
</dbReference>
<keyword evidence="7 10" id="KW-0675">Receptor</keyword>
<dbReference type="GO" id="GO:0009279">
    <property type="term" value="C:cell outer membrane"/>
    <property type="evidence" value="ECO:0007669"/>
    <property type="project" value="UniProtKB-SubCell"/>
</dbReference>
<keyword evidence="3" id="KW-0812">Transmembrane</keyword>
<evidence type="ECO:0000259" key="9">
    <source>
        <dbReference type="Pfam" id="PF00593"/>
    </source>
</evidence>
<reference evidence="10" key="2">
    <citation type="journal article" date="2014" name="ISME J.">
        <title>Microbial stratification in low pH oxic and suboxic macroscopic growths along an acid mine drainage.</title>
        <authorList>
            <person name="Mendez-Garcia C."/>
            <person name="Mesa V."/>
            <person name="Sprenger R.R."/>
            <person name="Richter M."/>
            <person name="Diez M.S."/>
            <person name="Solano J."/>
            <person name="Bargiela R."/>
            <person name="Golyshina O.V."/>
            <person name="Manteca A."/>
            <person name="Ramos J.L."/>
            <person name="Gallego J.R."/>
            <person name="Llorente I."/>
            <person name="Martins Dos Santos V.A."/>
            <person name="Jensen O.N."/>
            <person name="Pelaez A.I."/>
            <person name="Sanchez J."/>
            <person name="Ferrer M."/>
        </authorList>
    </citation>
    <scope>NUCLEOTIDE SEQUENCE</scope>
</reference>
<dbReference type="EMBL" id="AUZX01008977">
    <property type="protein sequence ID" value="EQD53484.1"/>
    <property type="molecule type" value="Genomic_DNA"/>
</dbReference>